<dbReference type="EMBL" id="CP129118">
    <property type="protein sequence ID" value="WOV86462.1"/>
    <property type="molecule type" value="Genomic_DNA"/>
</dbReference>
<keyword evidence="5" id="KW-1185">Reference proteome</keyword>
<dbReference type="Pfam" id="PF01041">
    <property type="entry name" value="DegT_DnrJ_EryC1"/>
    <property type="match status" value="1"/>
</dbReference>
<dbReference type="PIRSF" id="PIRSF000390">
    <property type="entry name" value="PLP_StrS"/>
    <property type="match status" value="1"/>
</dbReference>
<evidence type="ECO:0000256" key="3">
    <source>
        <dbReference type="RuleBase" id="RU004508"/>
    </source>
</evidence>
<evidence type="ECO:0000313" key="5">
    <source>
        <dbReference type="Proteomes" id="UP001303902"/>
    </source>
</evidence>
<keyword evidence="4" id="KW-0032">Aminotransferase</keyword>
<dbReference type="InterPro" id="IPR015421">
    <property type="entry name" value="PyrdxlP-dep_Trfase_major"/>
</dbReference>
<evidence type="ECO:0000256" key="2">
    <source>
        <dbReference type="ARBA" id="ARBA00037999"/>
    </source>
</evidence>
<dbReference type="Gene3D" id="3.90.1150.10">
    <property type="entry name" value="Aspartate Aminotransferase, domain 1"/>
    <property type="match status" value="1"/>
</dbReference>
<dbReference type="EC" id="2.6.1.-" evidence="4"/>
<dbReference type="SUPFAM" id="SSF53383">
    <property type="entry name" value="PLP-dependent transferases"/>
    <property type="match status" value="1"/>
</dbReference>
<evidence type="ECO:0000313" key="4">
    <source>
        <dbReference type="EMBL" id="WOV86462.1"/>
    </source>
</evidence>
<name>A0ABZ0L2P8_9BACL</name>
<dbReference type="Gene3D" id="3.40.640.10">
    <property type="entry name" value="Type I PLP-dependent aspartate aminotransferase-like (Major domain)"/>
    <property type="match status" value="1"/>
</dbReference>
<dbReference type="GO" id="GO:0008483">
    <property type="term" value="F:transaminase activity"/>
    <property type="evidence" value="ECO:0007669"/>
    <property type="project" value="UniProtKB-KW"/>
</dbReference>
<dbReference type="InterPro" id="IPR000653">
    <property type="entry name" value="DegT/StrS_aminotransferase"/>
</dbReference>
<dbReference type="InterPro" id="IPR015422">
    <property type="entry name" value="PyrdxlP-dep_Trfase_small"/>
</dbReference>
<proteinExistence type="inferred from homology"/>
<dbReference type="PANTHER" id="PTHR30244:SF36">
    <property type="entry name" value="3-OXO-GLUCOSE-6-PHOSPHATE:GLUTAMATE AMINOTRANSFERASE"/>
    <property type="match status" value="1"/>
</dbReference>
<dbReference type="Proteomes" id="UP001303902">
    <property type="component" value="Chromosome"/>
</dbReference>
<organism evidence="4 5">
    <name type="scientific">Sporosarcina oncorhynchi</name>
    <dbReference type="NCBI Taxonomy" id="3056444"/>
    <lineage>
        <taxon>Bacteria</taxon>
        <taxon>Bacillati</taxon>
        <taxon>Bacillota</taxon>
        <taxon>Bacilli</taxon>
        <taxon>Bacillales</taxon>
        <taxon>Caryophanaceae</taxon>
        <taxon>Sporosarcina</taxon>
    </lineage>
</organism>
<reference evidence="4 5" key="1">
    <citation type="submission" date="2023-06" db="EMBL/GenBank/DDBJ databases">
        <title>Sporosarcina sp. nov., isolated from Korean tranditional fermented seafood 'Jeotgal'.</title>
        <authorList>
            <person name="Yang A.I."/>
            <person name="Shin N.-R."/>
        </authorList>
    </citation>
    <scope>NUCLEOTIDE SEQUENCE [LARGE SCALE GENOMIC DNA]</scope>
    <source>
        <strain evidence="4 5">T2O-4</strain>
    </source>
</reference>
<dbReference type="PANTHER" id="PTHR30244">
    <property type="entry name" value="TRANSAMINASE"/>
    <property type="match status" value="1"/>
</dbReference>
<evidence type="ECO:0000256" key="1">
    <source>
        <dbReference type="ARBA" id="ARBA00022898"/>
    </source>
</evidence>
<protein>
    <submittedName>
        <fullName evidence="4">DegT/DnrJ/EryC1/StrS family aminotransferase</fullName>
        <ecNumber evidence="4">2.6.1.-</ecNumber>
    </submittedName>
</protein>
<dbReference type="RefSeq" id="WP_317965666.1">
    <property type="nucleotide sequence ID" value="NZ_CP129118.1"/>
</dbReference>
<accession>A0ABZ0L2P8</accession>
<gene>
    <name evidence="4" type="ORF">QWT69_11105</name>
</gene>
<keyword evidence="4" id="KW-0808">Transferase</keyword>
<comment type="similarity">
    <text evidence="2 3">Belongs to the DegT/DnrJ/EryC1 family.</text>
</comment>
<sequence>MIEFLSLKKVNEAYEERFQKAASRVIESGWYVLGEEVNSFEKEYANYCGTNYCVGVSNGLDALKLLLKAYGFGPGDDIIVPSNTQIAPILAISEVGAKPILVEPNPITFTIDPEKVKAKITSKTKAIVVVHLYGRVADMDPIRQIAFEHNLKVIEDSAQAHGAVYKGSRTGSLADASAFSFYPSKNLGAIGDGGAITTNDGVLAEKLFALRNYGSPKKYENLYRGYNHRLDEMQAAFLRIKLQDLDTRNDARRKIATTYLREMKNKHIILPEQPANTAEHVWHLFVIRTSNRTELQRFLNERGIESMIHYPIPPHLQQAYKEMNNESYPISEQIHDEVLSLPLSPVQTDEETQAVIQAINDFVVIESVIHEKQELQV</sequence>
<dbReference type="CDD" id="cd00616">
    <property type="entry name" value="AHBA_syn"/>
    <property type="match status" value="1"/>
</dbReference>
<dbReference type="InterPro" id="IPR015424">
    <property type="entry name" value="PyrdxlP-dep_Trfase"/>
</dbReference>
<keyword evidence="1 3" id="KW-0663">Pyridoxal phosphate</keyword>